<organism evidence="1 2">
    <name type="scientific">Ensete ventricosum</name>
    <name type="common">Abyssinian banana</name>
    <name type="synonym">Musa ensete</name>
    <dbReference type="NCBI Taxonomy" id="4639"/>
    <lineage>
        <taxon>Eukaryota</taxon>
        <taxon>Viridiplantae</taxon>
        <taxon>Streptophyta</taxon>
        <taxon>Embryophyta</taxon>
        <taxon>Tracheophyta</taxon>
        <taxon>Spermatophyta</taxon>
        <taxon>Magnoliopsida</taxon>
        <taxon>Liliopsida</taxon>
        <taxon>Zingiberales</taxon>
        <taxon>Musaceae</taxon>
        <taxon>Ensete</taxon>
    </lineage>
</organism>
<name>A0A426XJN3_ENSVE</name>
<proteinExistence type="predicted"/>
<evidence type="ECO:0000313" key="2">
    <source>
        <dbReference type="Proteomes" id="UP000287651"/>
    </source>
</evidence>
<comment type="caution">
    <text evidence="1">The sequence shown here is derived from an EMBL/GenBank/DDBJ whole genome shotgun (WGS) entry which is preliminary data.</text>
</comment>
<dbReference type="EMBL" id="AMZH03019993">
    <property type="protein sequence ID" value="RRT39662.1"/>
    <property type="molecule type" value="Genomic_DNA"/>
</dbReference>
<evidence type="ECO:0000313" key="1">
    <source>
        <dbReference type="EMBL" id="RRT39662.1"/>
    </source>
</evidence>
<protein>
    <submittedName>
        <fullName evidence="1">Uncharacterized protein</fullName>
    </submittedName>
</protein>
<sequence>MAVAAAALIDVAGPPPPPALLLPPPSPPLPTITPACPSPLLLSLAFSAPDRAGSAFVPLTDLEKWTRMTRELDYFNAYIRLREPGKSKDKADEERDTDARQQIVGPWIDSVIIPQRWSGCLDSAPSTIKLAMRKPYAVVLLASYRCPASQSRE</sequence>
<reference evidence="1 2" key="1">
    <citation type="journal article" date="2014" name="Agronomy (Basel)">
        <title>A Draft Genome Sequence for Ensete ventricosum, the Drought-Tolerant Tree Against Hunger.</title>
        <authorList>
            <person name="Harrison J."/>
            <person name="Moore K.A."/>
            <person name="Paszkiewicz K."/>
            <person name="Jones T."/>
            <person name="Grant M."/>
            <person name="Ambacheew D."/>
            <person name="Muzemil S."/>
            <person name="Studholme D.J."/>
        </authorList>
    </citation>
    <scope>NUCLEOTIDE SEQUENCE [LARGE SCALE GENOMIC DNA]</scope>
</reference>
<accession>A0A426XJN3</accession>
<dbReference type="AlphaFoldDB" id="A0A426XJN3"/>
<gene>
    <name evidence="1" type="ORF">B296_00043520</name>
</gene>
<dbReference type="Proteomes" id="UP000287651">
    <property type="component" value="Unassembled WGS sequence"/>
</dbReference>